<proteinExistence type="predicted"/>
<dbReference type="AlphaFoldDB" id="A0A392W0P3"/>
<keyword evidence="2" id="KW-1185">Reference proteome</keyword>
<evidence type="ECO:0000313" key="2">
    <source>
        <dbReference type="Proteomes" id="UP000265520"/>
    </source>
</evidence>
<dbReference type="Proteomes" id="UP000265520">
    <property type="component" value="Unassembled WGS sequence"/>
</dbReference>
<dbReference type="EMBL" id="LXQA011302326">
    <property type="protein sequence ID" value="MCI92475.1"/>
    <property type="molecule type" value="Genomic_DNA"/>
</dbReference>
<name>A0A392W0P3_9FABA</name>
<feature type="non-terminal residue" evidence="1">
    <location>
        <position position="68"/>
    </location>
</feature>
<comment type="caution">
    <text evidence="1">The sequence shown here is derived from an EMBL/GenBank/DDBJ whole genome shotgun (WGS) entry which is preliminary data.</text>
</comment>
<accession>A0A392W0P3</accession>
<reference evidence="1 2" key="1">
    <citation type="journal article" date="2018" name="Front. Plant Sci.">
        <title>Red Clover (Trifolium pratense) and Zigzag Clover (T. medium) - A Picture of Genomic Similarities and Differences.</title>
        <authorList>
            <person name="Dluhosova J."/>
            <person name="Istvanek J."/>
            <person name="Nedelnik J."/>
            <person name="Repkova J."/>
        </authorList>
    </citation>
    <scope>NUCLEOTIDE SEQUENCE [LARGE SCALE GENOMIC DNA]</scope>
    <source>
        <strain evidence="2">cv. 10/8</strain>
        <tissue evidence="1">Leaf</tissue>
    </source>
</reference>
<sequence>LQYGGEDDLLDVDLLDMVKRLGDLVTLHIEEILNGKEGDVFWCMLRVAERKDASDELKCAAVTVIKEL</sequence>
<evidence type="ECO:0000313" key="1">
    <source>
        <dbReference type="EMBL" id="MCI92475.1"/>
    </source>
</evidence>
<protein>
    <submittedName>
        <fullName evidence="1">Importin-5</fullName>
    </submittedName>
</protein>
<organism evidence="1 2">
    <name type="scientific">Trifolium medium</name>
    <dbReference type="NCBI Taxonomy" id="97028"/>
    <lineage>
        <taxon>Eukaryota</taxon>
        <taxon>Viridiplantae</taxon>
        <taxon>Streptophyta</taxon>
        <taxon>Embryophyta</taxon>
        <taxon>Tracheophyta</taxon>
        <taxon>Spermatophyta</taxon>
        <taxon>Magnoliopsida</taxon>
        <taxon>eudicotyledons</taxon>
        <taxon>Gunneridae</taxon>
        <taxon>Pentapetalae</taxon>
        <taxon>rosids</taxon>
        <taxon>fabids</taxon>
        <taxon>Fabales</taxon>
        <taxon>Fabaceae</taxon>
        <taxon>Papilionoideae</taxon>
        <taxon>50 kb inversion clade</taxon>
        <taxon>NPAAA clade</taxon>
        <taxon>Hologalegina</taxon>
        <taxon>IRL clade</taxon>
        <taxon>Trifolieae</taxon>
        <taxon>Trifolium</taxon>
    </lineage>
</organism>
<feature type="non-terminal residue" evidence="1">
    <location>
        <position position="1"/>
    </location>
</feature>